<dbReference type="NCBIfam" id="TIGR00802">
    <property type="entry name" value="nico"/>
    <property type="match status" value="1"/>
</dbReference>
<dbReference type="GeneID" id="77300968"/>
<protein>
    <recommendedName>
        <fullName evidence="8">Nickel/cobalt efflux system</fullName>
    </recommendedName>
</protein>
<gene>
    <name evidence="9" type="primary">nicT</name>
    <name evidence="9" type="ORF">MINTM018_36500</name>
</gene>
<dbReference type="PANTHER" id="PTHR31611:SF0">
    <property type="entry name" value="HIGH-AFFINITY NICKEL TRANSPORT PROTEIN NIC1"/>
    <property type="match status" value="1"/>
</dbReference>
<feature type="transmembrane region" description="Helical" evidence="8">
    <location>
        <begin position="292"/>
        <end position="319"/>
    </location>
</feature>
<dbReference type="EMBL" id="AP024255">
    <property type="protein sequence ID" value="BCP00881.1"/>
    <property type="molecule type" value="Genomic_DNA"/>
</dbReference>
<dbReference type="RefSeq" id="WP_009955395.1">
    <property type="nucleotide sequence ID" value="NZ_AP024244.1"/>
</dbReference>
<evidence type="ECO:0000256" key="3">
    <source>
        <dbReference type="ARBA" id="ARBA00022448"/>
    </source>
</evidence>
<sequence length="379" mass="40981">MASTEIDRRPSRVTRLLGALTTAEWWRLAAMLASIVGLHLLGWLTLVFLVAPAQYSLGGKAFGVGIGLTAYTLGMRHAFDADHIAAIDNTTRKLMNDGQRPLAVGFFFSLGHSTVVFALALLLAGGVKTVVGPVEDDSSTLHHYTGLIGTSVSGVFLYAIALLNLIVLAGILRVFARLRRGEFDPETDGAELERQLQSRGLMNRVLGRLTKSITKSWHCYPIGLLFGLGFDTATEIALLVLAGTSAAAGLPWYAIICLPVLFAAGMCLLDTIDGSFMNFAYGWAFSNPVRKIYYNITITALSVAVALLIGSVELLVLFADQFGWRGAFWTWIGGLDLNAVGYVVVGMFVVTWAVALLVWRYGRIEEKWGPTDLGAESAT</sequence>
<keyword evidence="6 8" id="KW-1133">Transmembrane helix</keyword>
<reference evidence="9 10" key="1">
    <citation type="submission" date="2020-12" db="EMBL/GenBank/DDBJ databases">
        <title>Genome sequence of clinical Mycobacterium intracellulare strains.</title>
        <authorList>
            <person name="Tateishi Y."/>
            <person name="Matsumoto S."/>
            <person name="Fukushima Y."/>
            <person name="Nakajima C."/>
            <person name="Suzuki Y."/>
        </authorList>
    </citation>
    <scope>NUCLEOTIDE SEQUENCE [LARGE SCALE GENOMIC DNA]</scope>
    <source>
        <strain evidence="9 10">M018</strain>
    </source>
</reference>
<comment type="similarity">
    <text evidence="2 8">Belongs to the NiCoT transporter (TC 2.A.52) family.</text>
</comment>
<evidence type="ECO:0000256" key="4">
    <source>
        <dbReference type="ARBA" id="ARBA00022596"/>
    </source>
</evidence>
<feature type="transmembrane region" description="Helical" evidence="8">
    <location>
        <begin position="147"/>
        <end position="172"/>
    </location>
</feature>
<feature type="transmembrane region" description="Helical" evidence="8">
    <location>
        <begin position="219"/>
        <end position="244"/>
    </location>
</feature>
<dbReference type="InterPro" id="IPR011541">
    <property type="entry name" value="Ni/Co_transpt_high_affinity"/>
</dbReference>
<evidence type="ECO:0000256" key="1">
    <source>
        <dbReference type="ARBA" id="ARBA00004127"/>
    </source>
</evidence>
<dbReference type="Proteomes" id="UP000595205">
    <property type="component" value="Chromosome"/>
</dbReference>
<accession>A0A7R7RR21</accession>
<evidence type="ECO:0000256" key="5">
    <source>
        <dbReference type="ARBA" id="ARBA00022692"/>
    </source>
</evidence>
<evidence type="ECO:0000313" key="10">
    <source>
        <dbReference type="Proteomes" id="UP000595205"/>
    </source>
</evidence>
<evidence type="ECO:0000256" key="8">
    <source>
        <dbReference type="RuleBase" id="RU362101"/>
    </source>
</evidence>
<keyword evidence="7 8" id="KW-0472">Membrane</keyword>
<name>A0A7R7RR21_MYCIT</name>
<keyword evidence="3 8" id="KW-0813">Transport</keyword>
<dbReference type="InterPro" id="IPR004688">
    <property type="entry name" value="Ni/Co_transpt"/>
</dbReference>
<dbReference type="Pfam" id="PF03824">
    <property type="entry name" value="NicO"/>
    <property type="match status" value="1"/>
</dbReference>
<feature type="transmembrane region" description="Helical" evidence="8">
    <location>
        <begin position="25"/>
        <end position="51"/>
    </location>
</feature>
<dbReference type="GO" id="GO:0012505">
    <property type="term" value="C:endomembrane system"/>
    <property type="evidence" value="ECO:0007669"/>
    <property type="project" value="UniProtKB-SubCell"/>
</dbReference>
<feature type="transmembrane region" description="Helical" evidence="8">
    <location>
        <begin position="250"/>
        <end position="272"/>
    </location>
</feature>
<dbReference type="PANTHER" id="PTHR31611">
    <property type="entry name" value="HIGH-AFFINITY NICKEL TRANSPORT PROTEIN NIC1"/>
    <property type="match status" value="1"/>
</dbReference>
<feature type="transmembrane region" description="Helical" evidence="8">
    <location>
        <begin position="339"/>
        <end position="359"/>
    </location>
</feature>
<feature type="transmembrane region" description="Helical" evidence="8">
    <location>
        <begin position="102"/>
        <end position="127"/>
    </location>
</feature>
<dbReference type="GO" id="GO:0005886">
    <property type="term" value="C:plasma membrane"/>
    <property type="evidence" value="ECO:0007669"/>
    <property type="project" value="UniProtKB-SubCell"/>
</dbReference>
<keyword evidence="4" id="KW-0533">Nickel</keyword>
<evidence type="ECO:0000256" key="2">
    <source>
        <dbReference type="ARBA" id="ARBA00010892"/>
    </source>
</evidence>
<evidence type="ECO:0000256" key="7">
    <source>
        <dbReference type="ARBA" id="ARBA00023136"/>
    </source>
</evidence>
<dbReference type="AlphaFoldDB" id="A0A7R7RR21"/>
<evidence type="ECO:0000313" key="9">
    <source>
        <dbReference type="EMBL" id="BCP00881.1"/>
    </source>
</evidence>
<comment type="subcellular location">
    <subcellularLocation>
        <location evidence="8">Cell membrane</location>
        <topology evidence="8">Multi-pass membrane protein</topology>
    </subcellularLocation>
    <subcellularLocation>
        <location evidence="1">Endomembrane system</location>
        <topology evidence="1">Multi-pass membrane protein</topology>
    </subcellularLocation>
</comment>
<dbReference type="GO" id="GO:0015099">
    <property type="term" value="F:nickel cation transmembrane transporter activity"/>
    <property type="evidence" value="ECO:0007669"/>
    <property type="project" value="UniProtKB-UniRule"/>
</dbReference>
<proteinExistence type="inferred from homology"/>
<organism evidence="9 10">
    <name type="scientific">Mycobacterium intracellulare</name>
    <dbReference type="NCBI Taxonomy" id="1767"/>
    <lineage>
        <taxon>Bacteria</taxon>
        <taxon>Bacillati</taxon>
        <taxon>Actinomycetota</taxon>
        <taxon>Actinomycetes</taxon>
        <taxon>Mycobacteriales</taxon>
        <taxon>Mycobacteriaceae</taxon>
        <taxon>Mycobacterium</taxon>
        <taxon>Mycobacterium avium complex (MAC)</taxon>
    </lineage>
</organism>
<keyword evidence="5 8" id="KW-0812">Transmembrane</keyword>
<evidence type="ECO:0000256" key="6">
    <source>
        <dbReference type="ARBA" id="ARBA00022989"/>
    </source>
</evidence>